<dbReference type="InterPro" id="IPR036942">
    <property type="entry name" value="Beta-barrel_TonB_sf"/>
</dbReference>
<keyword evidence="9 12" id="KW-0472">Membrane</keyword>
<dbReference type="OrthoDB" id="607931at2"/>
<proteinExistence type="inferred from homology"/>
<dbReference type="Gene3D" id="3.30.1150.10">
    <property type="match status" value="1"/>
</dbReference>
<dbReference type="AlphaFoldDB" id="A0A5C6XEL7"/>
<dbReference type="InterPro" id="IPR000531">
    <property type="entry name" value="Beta-barrel_TonB"/>
</dbReference>
<keyword evidence="7" id="KW-1133">Transmembrane helix</keyword>
<evidence type="ECO:0000256" key="4">
    <source>
        <dbReference type="ARBA" id="ARBA00022452"/>
    </source>
</evidence>
<dbReference type="Pfam" id="PF07715">
    <property type="entry name" value="Plug"/>
    <property type="match status" value="1"/>
</dbReference>
<gene>
    <name evidence="17" type="ORF">FRC96_02410</name>
</gene>
<feature type="signal peptide" evidence="15">
    <location>
        <begin position="1"/>
        <end position="27"/>
    </location>
</feature>
<feature type="domain" description="TonB C-terminal" evidence="16">
    <location>
        <begin position="67"/>
        <end position="158"/>
    </location>
</feature>
<dbReference type="InterPro" id="IPR012910">
    <property type="entry name" value="Plug_dom"/>
</dbReference>
<evidence type="ECO:0000256" key="5">
    <source>
        <dbReference type="ARBA" id="ARBA00022692"/>
    </source>
</evidence>
<evidence type="ECO:0000256" key="12">
    <source>
        <dbReference type="PROSITE-ProRule" id="PRU01360"/>
    </source>
</evidence>
<evidence type="ECO:0000313" key="17">
    <source>
        <dbReference type="EMBL" id="TXD42758.1"/>
    </source>
</evidence>
<reference evidence="17 18" key="1">
    <citation type="submission" date="2019-08" db="EMBL/GenBank/DDBJ databases">
        <title>Bradymonadales sp. TMQ2.</title>
        <authorList>
            <person name="Liang Q."/>
        </authorList>
    </citation>
    <scope>NUCLEOTIDE SEQUENCE [LARGE SCALE GENOMIC DNA]</scope>
    <source>
        <strain evidence="17 18">TMQ2</strain>
    </source>
</reference>
<evidence type="ECO:0000256" key="3">
    <source>
        <dbReference type="ARBA" id="ARBA00022448"/>
    </source>
</evidence>
<dbReference type="PANTHER" id="PTHR30069">
    <property type="entry name" value="TONB-DEPENDENT OUTER MEMBRANE RECEPTOR"/>
    <property type="match status" value="1"/>
</dbReference>
<comment type="subcellular location">
    <subcellularLocation>
        <location evidence="2 12">Cell outer membrane</location>
        <topology evidence="2 12">Multi-pass membrane protein</topology>
    </subcellularLocation>
    <subcellularLocation>
        <location evidence="1">Membrane</location>
        <topology evidence="1">Single-pass membrane protein</topology>
    </subcellularLocation>
</comment>
<dbReference type="GO" id="GO:0009279">
    <property type="term" value="C:cell outer membrane"/>
    <property type="evidence" value="ECO:0007669"/>
    <property type="project" value="UniProtKB-SubCell"/>
</dbReference>
<keyword evidence="5 12" id="KW-0812">Transmembrane</keyword>
<dbReference type="InterPro" id="IPR037066">
    <property type="entry name" value="Plug_dom_sf"/>
</dbReference>
<keyword evidence="4 12" id="KW-1134">Transmembrane beta strand</keyword>
<feature type="region of interest" description="Disordered" evidence="14">
    <location>
        <begin position="659"/>
        <end position="680"/>
    </location>
</feature>
<keyword evidence="10" id="KW-0675">Receptor</keyword>
<dbReference type="PROSITE" id="PS52015">
    <property type="entry name" value="TONB_CTD"/>
    <property type="match status" value="1"/>
</dbReference>
<evidence type="ECO:0000256" key="9">
    <source>
        <dbReference type="ARBA" id="ARBA00023136"/>
    </source>
</evidence>
<evidence type="ECO:0000256" key="15">
    <source>
        <dbReference type="SAM" id="SignalP"/>
    </source>
</evidence>
<dbReference type="InterPro" id="IPR039426">
    <property type="entry name" value="TonB-dep_rcpt-like"/>
</dbReference>
<dbReference type="EMBL" id="VOSL01000013">
    <property type="protein sequence ID" value="TXD42758.1"/>
    <property type="molecule type" value="Genomic_DNA"/>
</dbReference>
<feature type="compositionally biased region" description="Low complexity" evidence="14">
    <location>
        <begin position="29"/>
        <end position="39"/>
    </location>
</feature>
<evidence type="ECO:0000256" key="2">
    <source>
        <dbReference type="ARBA" id="ARBA00004571"/>
    </source>
</evidence>
<name>A0A5C6XEL7_9DELT</name>
<dbReference type="GO" id="GO:0044718">
    <property type="term" value="P:siderophore transmembrane transport"/>
    <property type="evidence" value="ECO:0007669"/>
    <property type="project" value="TreeGrafter"/>
</dbReference>
<feature type="region of interest" description="Disordered" evidence="14">
    <location>
        <begin position="29"/>
        <end position="73"/>
    </location>
</feature>
<evidence type="ECO:0000256" key="6">
    <source>
        <dbReference type="ARBA" id="ARBA00022729"/>
    </source>
</evidence>
<keyword evidence="8 13" id="KW-0798">TonB box</keyword>
<dbReference type="Gene3D" id="2.60.40.1120">
    <property type="entry name" value="Carboxypeptidase-like, regulatory domain"/>
    <property type="match status" value="2"/>
</dbReference>
<evidence type="ECO:0000256" key="14">
    <source>
        <dbReference type="SAM" id="MobiDB-lite"/>
    </source>
</evidence>
<comment type="caution">
    <text evidence="17">The sequence shown here is derived from an EMBL/GenBank/DDBJ whole genome shotgun (WGS) entry which is preliminary data.</text>
</comment>
<protein>
    <submittedName>
        <fullName evidence="17">TonB family protein</fullName>
    </submittedName>
</protein>
<dbReference type="SUPFAM" id="SSF56935">
    <property type="entry name" value="Porins"/>
    <property type="match status" value="1"/>
</dbReference>
<evidence type="ECO:0000256" key="7">
    <source>
        <dbReference type="ARBA" id="ARBA00022989"/>
    </source>
</evidence>
<evidence type="ECO:0000256" key="8">
    <source>
        <dbReference type="ARBA" id="ARBA00023077"/>
    </source>
</evidence>
<evidence type="ECO:0000256" key="11">
    <source>
        <dbReference type="ARBA" id="ARBA00023237"/>
    </source>
</evidence>
<evidence type="ECO:0000256" key="1">
    <source>
        <dbReference type="ARBA" id="ARBA00004167"/>
    </source>
</evidence>
<evidence type="ECO:0000256" key="10">
    <source>
        <dbReference type="ARBA" id="ARBA00023170"/>
    </source>
</evidence>
<dbReference type="PROSITE" id="PS52016">
    <property type="entry name" value="TONB_DEPENDENT_REC_3"/>
    <property type="match status" value="1"/>
</dbReference>
<dbReference type="Proteomes" id="UP000321046">
    <property type="component" value="Unassembled WGS sequence"/>
</dbReference>
<dbReference type="SUPFAM" id="SSF49452">
    <property type="entry name" value="Starch-binding domain-like"/>
    <property type="match status" value="2"/>
</dbReference>
<dbReference type="GO" id="GO:0030246">
    <property type="term" value="F:carbohydrate binding"/>
    <property type="evidence" value="ECO:0007669"/>
    <property type="project" value="InterPro"/>
</dbReference>
<dbReference type="Gene3D" id="2.170.130.10">
    <property type="entry name" value="TonB-dependent receptor, plug domain"/>
    <property type="match status" value="1"/>
</dbReference>
<dbReference type="PANTHER" id="PTHR30069:SF29">
    <property type="entry name" value="HEMOGLOBIN AND HEMOGLOBIN-HAPTOGLOBIN-BINDING PROTEIN 1-RELATED"/>
    <property type="match status" value="1"/>
</dbReference>
<keyword evidence="11 12" id="KW-0998">Cell outer membrane</keyword>
<sequence>MMLMKTRWMMWVLALSMVATTPATLLAQQPPAEEAPAEAPQEDESEPGEAPEEAPAQAPPTQRSARGELQPPQLLRDVEADYTDEAVDARVEGAVILELTINTAGDVSKVEVVEGLGYGLDESAAEAARQFKFEPARLNGEPIPVSLNFTVRFSLPILPAEFTGVVLDPDSGEGIEGAEVRIVYTGDAYEPKPEASAISEADGSFYFGNVPPGPYQVFLQVDAYLDFETDIELLAGQLVEVEYRVPRAQDNVIGEIREAGSRAPLAGVELRLLDAQTQQEVRQGFSEGGGRFGFAGVEPGQYILRAASSGYVTSTFDVEVAAGEVTQGNYYVPADDEGTFRGRTVTRRQRQEVNRQTIELDEVRRIPGTGGDVVRVVQNLPGVARAQFISGQIIVRGSSPNDTKIFLEGDSIPIVYHFFGGPAVINTEMVEAIDFYPGNFSTYYGRATAGVIDLRTRSPRNDRFHGMVEVDLLDSSAIVEGPINDRWSFALAGRRSYYDLFLPTVLRTLEIDTVVAPRYFDYQSWVTYRSESGAHKVEFFVYGSDDQIDVILPDGEPQGDQNVQIRDAGFGNSFHRGQVRWEWKPEGGAIENTLMTSFGLNTVALEAGEDIFFDLDYYQSMIRNDLRWKLSENFRLRTGVDAQLSNVVYSYAVPAFESSPDDGVSPDGQGGAPNIGSDGLVGSRSTPEILPALYAEAQYKAFDRWTLTPGVRADYFGPVNEVSISPRFSSRFEINEAVVLKGGVGLFTQPPIPGQTEEDFGNPDLTFEKAMHYAVGAEWQPRAHLEVDATLYYRDAFDLVNDTSAQTINEQTGEPEPLIYENEGQGRSYGLELLLRHYPKDKFFGWLSYTLSKSERLNLRTGEWDPYSYDQTHILTMVAGYNLPWNLDLSARFRVVTGNPETPVVGASFDADSDSYRPRYGEPNSVRSKTFHQLDLRLDRRFIFDTWTLAVYLDITNVYNAKNQEGTRYNYDYTDSEPLTGLPILPTFGVMARF</sequence>
<dbReference type="InterPro" id="IPR037682">
    <property type="entry name" value="TonB_C"/>
</dbReference>
<evidence type="ECO:0000313" key="18">
    <source>
        <dbReference type="Proteomes" id="UP000321046"/>
    </source>
</evidence>
<dbReference type="Pfam" id="PF03544">
    <property type="entry name" value="TonB_C"/>
    <property type="match status" value="1"/>
</dbReference>
<evidence type="ECO:0000259" key="16">
    <source>
        <dbReference type="PROSITE" id="PS52015"/>
    </source>
</evidence>
<dbReference type="InterPro" id="IPR013784">
    <property type="entry name" value="Carb-bd-like_fold"/>
</dbReference>
<keyword evidence="6 15" id="KW-0732">Signal</keyword>
<feature type="compositionally biased region" description="Acidic residues" evidence="14">
    <location>
        <begin position="40"/>
        <end position="52"/>
    </location>
</feature>
<keyword evidence="3 12" id="KW-0813">Transport</keyword>
<dbReference type="InterPro" id="IPR006260">
    <property type="entry name" value="TonB/TolA_C"/>
</dbReference>
<feature type="chain" id="PRO_5022807897" evidence="15">
    <location>
        <begin position="28"/>
        <end position="994"/>
    </location>
</feature>
<organism evidence="17 18">
    <name type="scientific">Lujinxingia vulgaris</name>
    <dbReference type="NCBI Taxonomy" id="2600176"/>
    <lineage>
        <taxon>Bacteria</taxon>
        <taxon>Deltaproteobacteria</taxon>
        <taxon>Bradymonadales</taxon>
        <taxon>Lujinxingiaceae</taxon>
        <taxon>Lujinxingia</taxon>
    </lineage>
</organism>
<evidence type="ECO:0000256" key="13">
    <source>
        <dbReference type="RuleBase" id="RU003357"/>
    </source>
</evidence>
<dbReference type="Gene3D" id="2.40.170.20">
    <property type="entry name" value="TonB-dependent receptor, beta-barrel domain"/>
    <property type="match status" value="1"/>
</dbReference>
<comment type="similarity">
    <text evidence="12 13">Belongs to the TonB-dependent receptor family.</text>
</comment>
<dbReference type="Pfam" id="PF13620">
    <property type="entry name" value="CarboxypepD_reg"/>
    <property type="match status" value="2"/>
</dbReference>
<dbReference type="Pfam" id="PF00593">
    <property type="entry name" value="TonB_dep_Rec_b-barrel"/>
    <property type="match status" value="1"/>
</dbReference>
<dbReference type="NCBIfam" id="TIGR01352">
    <property type="entry name" value="tonB_Cterm"/>
    <property type="match status" value="1"/>
</dbReference>
<dbReference type="SUPFAM" id="SSF74653">
    <property type="entry name" value="TolA/TonB C-terminal domain"/>
    <property type="match status" value="1"/>
</dbReference>
<accession>A0A5C6XEL7</accession>
<dbReference type="GO" id="GO:0015344">
    <property type="term" value="F:siderophore uptake transmembrane transporter activity"/>
    <property type="evidence" value="ECO:0007669"/>
    <property type="project" value="TreeGrafter"/>
</dbReference>